<evidence type="ECO:0000256" key="1">
    <source>
        <dbReference type="SAM" id="MobiDB-lite"/>
    </source>
</evidence>
<gene>
    <name evidence="3" type="ORF">AMATHDRAFT_50192</name>
</gene>
<evidence type="ECO:0000313" key="4">
    <source>
        <dbReference type="Proteomes" id="UP000242287"/>
    </source>
</evidence>
<organism evidence="3 4">
    <name type="scientific">Amanita thiersii Skay4041</name>
    <dbReference type="NCBI Taxonomy" id="703135"/>
    <lineage>
        <taxon>Eukaryota</taxon>
        <taxon>Fungi</taxon>
        <taxon>Dikarya</taxon>
        <taxon>Basidiomycota</taxon>
        <taxon>Agaricomycotina</taxon>
        <taxon>Agaricomycetes</taxon>
        <taxon>Agaricomycetidae</taxon>
        <taxon>Agaricales</taxon>
        <taxon>Pluteineae</taxon>
        <taxon>Amanitaceae</taxon>
        <taxon>Amanita</taxon>
    </lineage>
</organism>
<dbReference type="Proteomes" id="UP000242287">
    <property type="component" value="Unassembled WGS sequence"/>
</dbReference>
<dbReference type="EMBL" id="KZ302103">
    <property type="protein sequence ID" value="PFH47584.1"/>
    <property type="molecule type" value="Genomic_DNA"/>
</dbReference>
<keyword evidence="4" id="KW-1185">Reference proteome</keyword>
<accession>A0A2A9NE44</accession>
<feature type="chain" id="PRO_5013310005" description="Fibronectin type-III domain-containing protein" evidence="2">
    <location>
        <begin position="19"/>
        <end position="208"/>
    </location>
</feature>
<keyword evidence="2" id="KW-0732">Signal</keyword>
<sequence>MIFNKVAFFALVAPLVHAAFNIETPSNVRSASSITIKWTAEPTDPFSSPICSFELFNDAFHDSFAIANNVPSLQGSLTLTLPVVPIRDGYTIAAVNVSNINDRFGQTGSFAIAEAISSSSSATASASGSGSSAGVTTRPPVSGTSSGFGTTVAGTSTRTASGASGASSATSTNSAPPSGFSNAATKFGAGSYASMALSAMAGVAALAL</sequence>
<dbReference type="AlphaFoldDB" id="A0A2A9NE44"/>
<evidence type="ECO:0000256" key="2">
    <source>
        <dbReference type="SAM" id="SignalP"/>
    </source>
</evidence>
<reference evidence="3 4" key="1">
    <citation type="submission" date="2014-02" db="EMBL/GenBank/DDBJ databases">
        <title>Transposable element dynamics among asymbiotic and ectomycorrhizal Amanita fungi.</title>
        <authorList>
            <consortium name="DOE Joint Genome Institute"/>
            <person name="Hess J."/>
            <person name="Skrede I."/>
            <person name="Wolfe B."/>
            <person name="LaButti K."/>
            <person name="Ohm R.A."/>
            <person name="Grigoriev I.V."/>
            <person name="Pringle A."/>
        </authorList>
    </citation>
    <scope>NUCLEOTIDE SEQUENCE [LARGE SCALE GENOMIC DNA]</scope>
    <source>
        <strain evidence="3 4">SKay4041</strain>
    </source>
</reference>
<feature type="signal peptide" evidence="2">
    <location>
        <begin position="1"/>
        <end position="18"/>
    </location>
</feature>
<proteinExistence type="predicted"/>
<feature type="region of interest" description="Disordered" evidence="1">
    <location>
        <begin position="127"/>
        <end position="179"/>
    </location>
</feature>
<dbReference type="OrthoDB" id="5420143at2759"/>
<name>A0A2A9NE44_9AGAR</name>
<evidence type="ECO:0000313" key="3">
    <source>
        <dbReference type="EMBL" id="PFH47584.1"/>
    </source>
</evidence>
<feature type="compositionally biased region" description="Low complexity" evidence="1">
    <location>
        <begin position="149"/>
        <end position="175"/>
    </location>
</feature>
<evidence type="ECO:0008006" key="5">
    <source>
        <dbReference type="Google" id="ProtNLM"/>
    </source>
</evidence>
<protein>
    <recommendedName>
        <fullName evidence="5">Fibronectin type-III domain-containing protein</fullName>
    </recommendedName>
</protein>